<keyword evidence="4" id="KW-1185">Reference proteome</keyword>
<evidence type="ECO:0000313" key="4">
    <source>
        <dbReference type="Proteomes" id="UP000243217"/>
    </source>
</evidence>
<keyword evidence="1" id="KW-0472">Membrane</keyword>
<protein>
    <recommendedName>
        <fullName evidence="2">WRKY19-like zinc finger domain-containing protein</fullName>
    </recommendedName>
</protein>
<dbReference type="PROSITE" id="PS00778">
    <property type="entry name" value="HIS_ACID_PHOSPHAT_2"/>
    <property type="match status" value="1"/>
</dbReference>
<dbReference type="SUPFAM" id="SSF53254">
    <property type="entry name" value="Phosphoglycerate mutase-like"/>
    <property type="match status" value="1"/>
</dbReference>
<dbReference type="PANTHER" id="PTHR31827:SF1">
    <property type="entry name" value="EMB|CAB89363.1"/>
    <property type="match status" value="1"/>
</dbReference>
<evidence type="ECO:0000259" key="2">
    <source>
        <dbReference type="Pfam" id="PF24906"/>
    </source>
</evidence>
<gene>
    <name evidence="3" type="ORF">THRCLA_00917</name>
</gene>
<dbReference type="InterPro" id="IPR029033">
    <property type="entry name" value="His_PPase_superfam"/>
</dbReference>
<dbReference type="InterPro" id="IPR033379">
    <property type="entry name" value="Acid_Pase_AS"/>
</dbReference>
<name>A0A1W0A9T9_9STRA</name>
<dbReference type="InterPro" id="IPR000560">
    <property type="entry name" value="His_Pase_clade-2"/>
</dbReference>
<dbReference type="Pfam" id="PF24906">
    <property type="entry name" value="Zf_WRKY19"/>
    <property type="match status" value="1"/>
</dbReference>
<accession>A0A1W0A9T9</accession>
<reference evidence="3 4" key="1">
    <citation type="journal article" date="2014" name="Genome Biol. Evol.">
        <title>The secreted proteins of Achlya hypogyna and Thraustotheca clavata identify the ancestral oomycete secretome and reveal gene acquisitions by horizontal gene transfer.</title>
        <authorList>
            <person name="Misner I."/>
            <person name="Blouin N."/>
            <person name="Leonard G."/>
            <person name="Richards T.A."/>
            <person name="Lane C.E."/>
        </authorList>
    </citation>
    <scope>NUCLEOTIDE SEQUENCE [LARGE SCALE GENOMIC DNA]</scope>
    <source>
        <strain evidence="3 4">ATCC 34112</strain>
    </source>
</reference>
<dbReference type="InterPro" id="IPR056866">
    <property type="entry name" value="Znf_WRKY19"/>
</dbReference>
<dbReference type="PANTHER" id="PTHR31827">
    <property type="entry name" value="EMB|CAB89363.1"/>
    <property type="match status" value="1"/>
</dbReference>
<keyword evidence="1" id="KW-1133">Transmembrane helix</keyword>
<feature type="transmembrane region" description="Helical" evidence="1">
    <location>
        <begin position="404"/>
        <end position="425"/>
    </location>
</feature>
<dbReference type="STRING" id="74557.A0A1W0A9T9"/>
<organism evidence="3 4">
    <name type="scientific">Thraustotheca clavata</name>
    <dbReference type="NCBI Taxonomy" id="74557"/>
    <lineage>
        <taxon>Eukaryota</taxon>
        <taxon>Sar</taxon>
        <taxon>Stramenopiles</taxon>
        <taxon>Oomycota</taxon>
        <taxon>Saprolegniomycetes</taxon>
        <taxon>Saprolegniales</taxon>
        <taxon>Achlyaceae</taxon>
        <taxon>Thraustotheca</taxon>
    </lineage>
</organism>
<evidence type="ECO:0000313" key="3">
    <source>
        <dbReference type="EMBL" id="OQS07062.1"/>
    </source>
</evidence>
<evidence type="ECO:0000256" key="1">
    <source>
        <dbReference type="SAM" id="Phobius"/>
    </source>
</evidence>
<dbReference type="EMBL" id="JNBS01000281">
    <property type="protein sequence ID" value="OQS07062.1"/>
    <property type="molecule type" value="Genomic_DNA"/>
</dbReference>
<dbReference type="CDD" id="cd07061">
    <property type="entry name" value="HP_HAP_like"/>
    <property type="match status" value="1"/>
</dbReference>
<dbReference type="AlphaFoldDB" id="A0A1W0A9T9"/>
<sequence length="682" mass="75453">MLYEVIMQIMVRHGARTPWSSGKCWDGYNEVWTCNLRDQMAPVLHTDEDVPSSVVFDKIFVEGQNFFAGNCLLGQMTDEGYSQQQQNGVNFRKAYVGNGPLALFQESQTVDLTNISDLYFESTDVQRTVNSGQIIVQNLFGNVTSNGRVPWHTNDISRSYATPNPSLCPVLDKISGEFHNSEEYKAWTKNATNVAWEKELQSYVPGNDRPVLFDCLMTQVCTSRSLPNHMSEDYFLRSTTHEETEQLMMYLHNNNSYARTGMAKFINQVRTRLQAAINNKGPRFYLSAIHDSSLMPILAALGGSAYLTEWVPYASHIILELYYQASSSSYFFRLLYQGRPLPVANCASEVCPISAFLDMSEFATNPNICGSVQPFSAINVTAGPTSPDVLVGAIFTDLSSSYSLAWVIAVGIIGVVAGVALGYFVSARFTSRSGYNPDSERKVLMSELFPFGSILADSNAHYELFPASFPLDSCTYELPRPPSTQHVSFLFPTLPCPREAFDFSCFNEEQFTSCDSSTGDDSTRQEKISGKQDKVCSEPQCTRKALTKGLCKAHGGGLRCNFLIDGLLPCPKSVQSHGKCRAHGGGARCIVDGCTNGAQRDCLCAKHGGKRLCTEAGCTRTDRGRGLCMAHRLNKVCSVDGCNELQKVYTFCQAHFNEVDSTQPPELKRLVKSVSIRTPLIV</sequence>
<feature type="domain" description="WRKY19-like zinc finger" evidence="2">
    <location>
        <begin position="534"/>
        <end position="556"/>
    </location>
</feature>
<comment type="caution">
    <text evidence="3">The sequence shown here is derived from an EMBL/GenBank/DDBJ whole genome shotgun (WGS) entry which is preliminary data.</text>
</comment>
<proteinExistence type="predicted"/>
<dbReference type="Pfam" id="PF00328">
    <property type="entry name" value="His_Phos_2"/>
    <property type="match status" value="1"/>
</dbReference>
<dbReference type="Gene3D" id="3.40.50.1240">
    <property type="entry name" value="Phosphoglycerate mutase-like"/>
    <property type="match status" value="1"/>
</dbReference>
<dbReference type="Proteomes" id="UP000243217">
    <property type="component" value="Unassembled WGS sequence"/>
</dbReference>
<keyword evidence="1" id="KW-0812">Transmembrane</keyword>
<dbReference type="OrthoDB" id="10257284at2759"/>